<reference evidence="3" key="1">
    <citation type="submission" date="2022-12" db="EMBL/GenBank/DDBJ databases">
        <title>Genome assemblies of Blomia tropicalis.</title>
        <authorList>
            <person name="Cui Y."/>
        </authorList>
    </citation>
    <scope>NUCLEOTIDE SEQUENCE</scope>
    <source>
        <tissue evidence="3">Adult mites</tissue>
    </source>
</reference>
<dbReference type="InterPro" id="IPR036047">
    <property type="entry name" value="F-box-like_dom_sf"/>
</dbReference>
<dbReference type="SUPFAM" id="SSF52047">
    <property type="entry name" value="RNI-like"/>
    <property type="match status" value="1"/>
</dbReference>
<accession>A0A9Q0MBP7</accession>
<evidence type="ECO:0000256" key="1">
    <source>
        <dbReference type="ARBA" id="ARBA00022786"/>
    </source>
</evidence>
<dbReference type="Gene3D" id="3.80.10.10">
    <property type="entry name" value="Ribonuclease Inhibitor"/>
    <property type="match status" value="2"/>
</dbReference>
<dbReference type="GO" id="GO:0031146">
    <property type="term" value="P:SCF-dependent proteasomal ubiquitin-dependent protein catabolic process"/>
    <property type="evidence" value="ECO:0007669"/>
    <property type="project" value="TreeGrafter"/>
</dbReference>
<comment type="caution">
    <text evidence="3">The sequence shown here is derived from an EMBL/GenBank/DDBJ whole genome shotgun (WGS) entry which is preliminary data.</text>
</comment>
<dbReference type="Proteomes" id="UP001142055">
    <property type="component" value="Chromosome 1"/>
</dbReference>
<protein>
    <recommendedName>
        <fullName evidence="2">F-box domain-containing protein</fullName>
    </recommendedName>
</protein>
<proteinExistence type="predicted"/>
<name>A0A9Q0MBP7_BLOTA</name>
<sequence>MQLKSQHNSRRSRSQLLYARRSHTLPLLHHPSPACRSRLPPKTIKSLNVFCLAEIFDFLDYRDLINCRMVCSFWNECVDFHLQRRTHFAYGKSCNIKTEKKRSKLRKKFPLEGSLTLSTNLLYTCEKCTLVNQKMQHQEKHHNIYRGVELSPSPSPTTYSADESSSFGSSLSLTPISSSPPASPISSNYWDFEYRCNDCYRYGRLRQSCLEVSHVQLMSRIAVHCPNLTRLDLSNCVGLLESDFIQLVELYGKQLVSLNVSGCRIDENCLRVIVKGCDRLRFLNVANNFCGLKGGCFEWLSDSIETIVADYNQNVRLLDGLLQGKGREIIELELNVGYCYNAAMPYKLIGNHFHDLISLKITFKSFGPRKHGTFVALSKLNELECLYLLEEIDDFDSESSLDDDSVLPIMQSCGSRLRELYLHAASSLFGRPSSLTDASMVYVHELCPMLEVFSIKRASITDISLRSIARLKNAYSVHLIDLENISEHGVGNIMTSFKQIETQELETIKQSSGVDLNVNKNGPKIEKVKRHCSLTTEMETPIAC</sequence>
<feature type="domain" description="F-box" evidence="2">
    <location>
        <begin position="38"/>
        <end position="79"/>
    </location>
</feature>
<dbReference type="InterPro" id="IPR032675">
    <property type="entry name" value="LRR_dom_sf"/>
</dbReference>
<dbReference type="Pfam" id="PF00646">
    <property type="entry name" value="F-box"/>
    <property type="match status" value="1"/>
</dbReference>
<dbReference type="InterPro" id="IPR006553">
    <property type="entry name" value="Leu-rich_rpt_Cys-con_subtyp"/>
</dbReference>
<dbReference type="PANTHER" id="PTHR13318">
    <property type="entry name" value="PARTNER OF PAIRED, ISOFORM B-RELATED"/>
    <property type="match status" value="1"/>
</dbReference>
<keyword evidence="1" id="KW-0833">Ubl conjugation pathway</keyword>
<dbReference type="InterPro" id="IPR001810">
    <property type="entry name" value="F-box_dom"/>
</dbReference>
<organism evidence="3 4">
    <name type="scientific">Blomia tropicalis</name>
    <name type="common">Mite</name>
    <dbReference type="NCBI Taxonomy" id="40697"/>
    <lineage>
        <taxon>Eukaryota</taxon>
        <taxon>Metazoa</taxon>
        <taxon>Ecdysozoa</taxon>
        <taxon>Arthropoda</taxon>
        <taxon>Chelicerata</taxon>
        <taxon>Arachnida</taxon>
        <taxon>Acari</taxon>
        <taxon>Acariformes</taxon>
        <taxon>Sarcoptiformes</taxon>
        <taxon>Astigmata</taxon>
        <taxon>Glycyphagoidea</taxon>
        <taxon>Echimyopodidae</taxon>
        <taxon>Blomia</taxon>
    </lineage>
</organism>
<gene>
    <name evidence="3" type="ORF">RDWZM_001152</name>
</gene>
<evidence type="ECO:0000313" key="3">
    <source>
        <dbReference type="EMBL" id="KAJ6222607.1"/>
    </source>
</evidence>
<keyword evidence="4" id="KW-1185">Reference proteome</keyword>
<dbReference type="AlphaFoldDB" id="A0A9Q0MBP7"/>
<dbReference type="CDD" id="cd09917">
    <property type="entry name" value="F-box_SF"/>
    <property type="match status" value="1"/>
</dbReference>
<evidence type="ECO:0000313" key="4">
    <source>
        <dbReference type="Proteomes" id="UP001142055"/>
    </source>
</evidence>
<dbReference type="Gene3D" id="1.20.1280.50">
    <property type="match status" value="1"/>
</dbReference>
<dbReference type="GO" id="GO:0019005">
    <property type="term" value="C:SCF ubiquitin ligase complex"/>
    <property type="evidence" value="ECO:0007669"/>
    <property type="project" value="TreeGrafter"/>
</dbReference>
<dbReference type="SMART" id="SM00367">
    <property type="entry name" value="LRR_CC"/>
    <property type="match status" value="3"/>
</dbReference>
<evidence type="ECO:0000259" key="2">
    <source>
        <dbReference type="Pfam" id="PF00646"/>
    </source>
</evidence>
<dbReference type="SUPFAM" id="SSF81383">
    <property type="entry name" value="F-box domain"/>
    <property type="match status" value="1"/>
</dbReference>
<dbReference type="OMA" id="ELNVGYC"/>
<dbReference type="EMBL" id="JAPWDV010000001">
    <property type="protein sequence ID" value="KAJ6222607.1"/>
    <property type="molecule type" value="Genomic_DNA"/>
</dbReference>